<evidence type="ECO:0000256" key="1">
    <source>
        <dbReference type="PROSITE-ProRule" id="PRU00339"/>
    </source>
</evidence>
<dbReference type="Gene3D" id="2.60.120.920">
    <property type="match status" value="1"/>
</dbReference>
<dbReference type="EMBL" id="QKWP01001109">
    <property type="protein sequence ID" value="RIB11661.1"/>
    <property type="molecule type" value="Genomic_DNA"/>
</dbReference>
<feature type="domain" description="B30.2/SPRY" evidence="2">
    <location>
        <begin position="1"/>
        <end position="154"/>
    </location>
</feature>
<dbReference type="InterPro" id="IPR019734">
    <property type="entry name" value="TPR_rpt"/>
</dbReference>
<dbReference type="PANTHER" id="PTHR12864">
    <property type="entry name" value="RAN BINDING PROTEIN 9-RELATED"/>
    <property type="match status" value="1"/>
</dbReference>
<dbReference type="PROSITE" id="PS50005">
    <property type="entry name" value="TPR"/>
    <property type="match status" value="1"/>
</dbReference>
<keyword evidence="1" id="KW-0802">TPR repeat</keyword>
<dbReference type="InterPro" id="IPR043136">
    <property type="entry name" value="B30.2/SPRY_sf"/>
</dbReference>
<evidence type="ECO:0000313" key="3">
    <source>
        <dbReference type="EMBL" id="RIB11661.1"/>
    </source>
</evidence>
<keyword evidence="4" id="KW-1185">Reference proteome</keyword>
<evidence type="ECO:0000313" key="4">
    <source>
        <dbReference type="Proteomes" id="UP000266673"/>
    </source>
</evidence>
<dbReference type="InterPro" id="IPR003877">
    <property type="entry name" value="SPRY_dom"/>
</dbReference>
<sequence length="277" mass="31289">MNFDELVLANRGPGDSNDDSSAMRIGLIPQKCGLLYFEVIIINGGSNGIIGIGFCGNVVNKYKVSGSENTSWGYYGSNGETYCCLEYERPYGPSFTTGDIIGCCLNFKYNTVFYTKNGVHQGIAFRNIEGVLNSCVWLKSQHATVKINFGHEKFKYAAMNNDDIDDELLKNNWIKIINLCSDELTKPIEIEPNNTVTLCYRGKAYLIMGRYNEAVEDFTNVLEAEPNYMIALRYRGETYHMMGQFRESLADFINLLEIKLDDAWTLKAHEGVARDFL</sequence>
<dbReference type="GO" id="GO:0030246">
    <property type="term" value="F:carbohydrate binding"/>
    <property type="evidence" value="ECO:0007669"/>
    <property type="project" value="UniProtKB-KW"/>
</dbReference>
<gene>
    <name evidence="3" type="ORF">C2G38_90311</name>
</gene>
<dbReference type="SMART" id="SM00449">
    <property type="entry name" value="SPRY"/>
    <property type="match status" value="1"/>
</dbReference>
<dbReference type="InterPro" id="IPR050618">
    <property type="entry name" value="Ubq-SigPath_Reg"/>
</dbReference>
<evidence type="ECO:0000259" key="2">
    <source>
        <dbReference type="PROSITE" id="PS50188"/>
    </source>
</evidence>
<dbReference type="Proteomes" id="UP000266673">
    <property type="component" value="Unassembled WGS sequence"/>
</dbReference>
<feature type="repeat" description="TPR" evidence="1">
    <location>
        <begin position="195"/>
        <end position="228"/>
    </location>
</feature>
<dbReference type="SMART" id="SM00028">
    <property type="entry name" value="TPR"/>
    <property type="match status" value="2"/>
</dbReference>
<keyword evidence="3" id="KW-0430">Lectin</keyword>
<organism evidence="3 4">
    <name type="scientific">Gigaspora rosea</name>
    <dbReference type="NCBI Taxonomy" id="44941"/>
    <lineage>
        <taxon>Eukaryota</taxon>
        <taxon>Fungi</taxon>
        <taxon>Fungi incertae sedis</taxon>
        <taxon>Mucoromycota</taxon>
        <taxon>Glomeromycotina</taxon>
        <taxon>Glomeromycetes</taxon>
        <taxon>Diversisporales</taxon>
        <taxon>Gigasporaceae</taxon>
        <taxon>Gigaspora</taxon>
    </lineage>
</organism>
<dbReference type="AlphaFoldDB" id="A0A397UQ23"/>
<dbReference type="OrthoDB" id="533763at2759"/>
<comment type="caution">
    <text evidence="3">The sequence shown here is derived from an EMBL/GenBank/DDBJ whole genome shotgun (WGS) entry which is preliminary data.</text>
</comment>
<name>A0A397UQ23_9GLOM</name>
<proteinExistence type="predicted"/>
<dbReference type="Pfam" id="PF00515">
    <property type="entry name" value="TPR_1"/>
    <property type="match status" value="1"/>
</dbReference>
<reference evidence="3 4" key="1">
    <citation type="submission" date="2018-06" db="EMBL/GenBank/DDBJ databases">
        <title>Comparative genomics reveals the genomic features of Rhizophagus irregularis, R. cerebriforme, R. diaphanum and Gigaspora rosea, and their symbiotic lifestyle signature.</title>
        <authorList>
            <person name="Morin E."/>
            <person name="San Clemente H."/>
            <person name="Chen E.C.H."/>
            <person name="De La Providencia I."/>
            <person name="Hainaut M."/>
            <person name="Kuo A."/>
            <person name="Kohler A."/>
            <person name="Murat C."/>
            <person name="Tang N."/>
            <person name="Roy S."/>
            <person name="Loubradou J."/>
            <person name="Henrissat B."/>
            <person name="Grigoriev I.V."/>
            <person name="Corradi N."/>
            <person name="Roux C."/>
            <person name="Martin F.M."/>
        </authorList>
    </citation>
    <scope>NUCLEOTIDE SEQUENCE [LARGE SCALE GENOMIC DNA]</scope>
    <source>
        <strain evidence="3 4">DAOM 194757</strain>
    </source>
</reference>
<dbReference type="InterPro" id="IPR001870">
    <property type="entry name" value="B30.2/SPRY"/>
</dbReference>
<dbReference type="Pfam" id="PF00622">
    <property type="entry name" value="SPRY"/>
    <property type="match status" value="1"/>
</dbReference>
<dbReference type="InterPro" id="IPR013320">
    <property type="entry name" value="ConA-like_dom_sf"/>
</dbReference>
<dbReference type="PROSITE" id="PS50188">
    <property type="entry name" value="B302_SPRY"/>
    <property type="match status" value="1"/>
</dbReference>
<dbReference type="SUPFAM" id="SSF48452">
    <property type="entry name" value="TPR-like"/>
    <property type="match status" value="1"/>
</dbReference>
<dbReference type="Gene3D" id="1.25.40.10">
    <property type="entry name" value="Tetratricopeptide repeat domain"/>
    <property type="match status" value="1"/>
</dbReference>
<accession>A0A397UQ23</accession>
<dbReference type="InterPro" id="IPR011990">
    <property type="entry name" value="TPR-like_helical_dom_sf"/>
</dbReference>
<dbReference type="SUPFAM" id="SSF49899">
    <property type="entry name" value="Concanavalin A-like lectins/glucanases"/>
    <property type="match status" value="1"/>
</dbReference>
<protein>
    <submittedName>
        <fullName evidence="3">Concanavalin A-like lectin/glucanase domain-containing protein</fullName>
    </submittedName>
</protein>